<feature type="transmembrane region" description="Helical" evidence="1">
    <location>
        <begin position="82"/>
        <end position="102"/>
    </location>
</feature>
<feature type="transmembrane region" description="Helical" evidence="1">
    <location>
        <begin position="193"/>
        <end position="208"/>
    </location>
</feature>
<reference evidence="2 3" key="1">
    <citation type="journal article" date="2015" name="Genome Announc.">
        <title>Expanding the biotechnology potential of lactobacilli through comparative genomics of 213 strains and associated genera.</title>
        <authorList>
            <person name="Sun Z."/>
            <person name="Harris H.M."/>
            <person name="McCann A."/>
            <person name="Guo C."/>
            <person name="Argimon S."/>
            <person name="Zhang W."/>
            <person name="Yang X."/>
            <person name="Jeffery I.B."/>
            <person name="Cooney J.C."/>
            <person name="Kagawa T.F."/>
            <person name="Liu W."/>
            <person name="Song Y."/>
            <person name="Salvetti E."/>
            <person name="Wrobel A."/>
            <person name="Rasinkangas P."/>
            <person name="Parkhill J."/>
            <person name="Rea M.C."/>
            <person name="O'Sullivan O."/>
            <person name="Ritari J."/>
            <person name="Douillard F.P."/>
            <person name="Paul Ross R."/>
            <person name="Yang R."/>
            <person name="Briner A.E."/>
            <person name="Felis G.E."/>
            <person name="de Vos W.M."/>
            <person name="Barrangou R."/>
            <person name="Klaenhammer T.R."/>
            <person name="Caufield P.W."/>
            <person name="Cui Y."/>
            <person name="Zhang H."/>
            <person name="O'Toole P.W."/>
        </authorList>
    </citation>
    <scope>NUCLEOTIDE SEQUENCE [LARGE SCALE GENOMIC DNA]</scope>
    <source>
        <strain evidence="2 3">DSM 20509</strain>
    </source>
</reference>
<gene>
    <name evidence="2" type="ORF">FC14_GL000235</name>
</gene>
<keyword evidence="3" id="KW-1185">Reference proteome</keyword>
<feature type="transmembrane region" description="Helical" evidence="1">
    <location>
        <begin position="239"/>
        <end position="259"/>
    </location>
</feature>
<evidence type="ECO:0000313" key="2">
    <source>
        <dbReference type="EMBL" id="KRM63776.1"/>
    </source>
</evidence>
<dbReference type="OrthoDB" id="974040at2"/>
<dbReference type="PATRIC" id="fig|1423718.3.peg.249"/>
<accession>A0A0R2A9H5</accession>
<dbReference type="Proteomes" id="UP000051008">
    <property type="component" value="Unassembled WGS sequence"/>
</dbReference>
<feature type="transmembrane region" description="Helical" evidence="1">
    <location>
        <begin position="144"/>
        <end position="163"/>
    </location>
</feature>
<feature type="transmembrane region" description="Helical" evidence="1">
    <location>
        <begin position="398"/>
        <end position="416"/>
    </location>
</feature>
<dbReference type="RefSeq" id="WP_056976938.1">
    <property type="nucleotide sequence ID" value="NZ_AYYP01000057.1"/>
</dbReference>
<keyword evidence="1" id="KW-0812">Transmembrane</keyword>
<comment type="caution">
    <text evidence="2">The sequence shown here is derived from an EMBL/GenBank/DDBJ whole genome shotgun (WGS) entry which is preliminary data.</text>
</comment>
<feature type="transmembrane region" description="Helical" evidence="1">
    <location>
        <begin position="349"/>
        <end position="366"/>
    </location>
</feature>
<evidence type="ECO:0000256" key="1">
    <source>
        <dbReference type="SAM" id="Phobius"/>
    </source>
</evidence>
<sequence length="541" mass="61897">MKVLLCFEILAILLYLLIDRTTQLKNKSWQIRTGLLLIMALVVLVRVYKFWLTMGLDLDEAMGGYNAWSISKYGVDMMLKPLPVYFYAWGSGMNALYLYLAIPFIKLFGLTLSVYRLPMVLFSILAAFYFLYALLKTNWKDSNIIILMIILFLSPAMITSSRWAVESNIFPSLVVVSTATMILFLSSEGWKKSLLFVLYNVFLGISAYAYSNNWLFLACATPLVYGWLIFTKKVNIKQVVIGVTTILLLVWPLALFMYVNYISHKELQVLGLTITKMAISRGSSQFALGNGVVGIWNNIVAATTMMVTGNDGMVRVELPIFGPFYPFMLVFAIVGLFKKVSSKFNDLDTYMLLLLLASIPTFVLILPNFVHYNAMFVPILYFEYVGLQSILDTKFMKVSFLVTMAVLLSLFAKSYLVTNAAELHDGGIEVSSDVRNAIDATHKFKDKKVVFVTRYGKQYYPVVLFYEHISPEKFFKTREKLKPADHLEYSYFDKYYFEGNLDNLKISKNRVYIVQNNVGLDLSKFSKSKSEIYGTYTVYYY</sequence>
<feature type="transmembrane region" description="Helical" evidence="1">
    <location>
        <begin position="114"/>
        <end position="132"/>
    </location>
</feature>
<evidence type="ECO:0000313" key="3">
    <source>
        <dbReference type="Proteomes" id="UP000051008"/>
    </source>
</evidence>
<proteinExistence type="predicted"/>
<protein>
    <submittedName>
        <fullName evidence="2">Multidrug-efflux transporter related protein</fullName>
    </submittedName>
</protein>
<keyword evidence="1" id="KW-1133">Transmembrane helix</keyword>
<feature type="transmembrane region" description="Helical" evidence="1">
    <location>
        <begin position="29"/>
        <end position="48"/>
    </location>
</feature>
<feature type="transmembrane region" description="Helical" evidence="1">
    <location>
        <begin position="169"/>
        <end position="186"/>
    </location>
</feature>
<feature type="transmembrane region" description="Helical" evidence="1">
    <location>
        <begin position="320"/>
        <end position="337"/>
    </location>
</feature>
<dbReference type="EMBL" id="AYYP01000057">
    <property type="protein sequence ID" value="KRM63776.1"/>
    <property type="molecule type" value="Genomic_DNA"/>
</dbReference>
<feature type="transmembrane region" description="Helical" evidence="1">
    <location>
        <begin position="214"/>
        <end position="230"/>
    </location>
</feature>
<dbReference type="AlphaFoldDB" id="A0A0R2A9H5"/>
<keyword evidence="1" id="KW-0472">Membrane</keyword>
<name>A0A0R2A9H5_9LACO</name>
<organism evidence="2 3">
    <name type="scientific">Ligilactobacillus agilis DSM 20509</name>
    <dbReference type="NCBI Taxonomy" id="1423718"/>
    <lineage>
        <taxon>Bacteria</taxon>
        <taxon>Bacillati</taxon>
        <taxon>Bacillota</taxon>
        <taxon>Bacilli</taxon>
        <taxon>Lactobacillales</taxon>
        <taxon>Lactobacillaceae</taxon>
        <taxon>Ligilactobacillus</taxon>
    </lineage>
</organism>